<accession>A0AAD7PJG9</accession>
<proteinExistence type="predicted"/>
<protein>
    <submittedName>
        <fullName evidence="4">Guanine nucleotide-binding protein subunit beta-like protein 1 like</fullName>
    </submittedName>
</protein>
<organism evidence="4 5">
    <name type="scientific">Quillaja saponaria</name>
    <name type="common">Soap bark tree</name>
    <dbReference type="NCBI Taxonomy" id="32244"/>
    <lineage>
        <taxon>Eukaryota</taxon>
        <taxon>Viridiplantae</taxon>
        <taxon>Streptophyta</taxon>
        <taxon>Embryophyta</taxon>
        <taxon>Tracheophyta</taxon>
        <taxon>Spermatophyta</taxon>
        <taxon>Magnoliopsida</taxon>
        <taxon>eudicotyledons</taxon>
        <taxon>Gunneridae</taxon>
        <taxon>Pentapetalae</taxon>
        <taxon>rosids</taxon>
        <taxon>fabids</taxon>
        <taxon>Fabales</taxon>
        <taxon>Quillajaceae</taxon>
        <taxon>Quillaja</taxon>
    </lineage>
</organism>
<dbReference type="AlphaFoldDB" id="A0AAD7PJG9"/>
<dbReference type="PROSITE" id="PS50082">
    <property type="entry name" value="WD_REPEATS_2"/>
    <property type="match status" value="1"/>
</dbReference>
<comment type="caution">
    <text evidence="4">The sequence shown here is derived from an EMBL/GenBank/DDBJ whole genome shotgun (WGS) entry which is preliminary data.</text>
</comment>
<dbReference type="Proteomes" id="UP001163823">
    <property type="component" value="Chromosome 8"/>
</dbReference>
<dbReference type="PANTHER" id="PTHR19854:SF1">
    <property type="entry name" value="GUANINE NUCLEOTIDE-BINDING PROTEIN SUBUNIT BETA-LIKE PROTEIN 1"/>
    <property type="match status" value="1"/>
</dbReference>
<dbReference type="InterPro" id="IPR019775">
    <property type="entry name" value="WD40_repeat_CS"/>
</dbReference>
<dbReference type="InterPro" id="IPR001680">
    <property type="entry name" value="WD40_rpt"/>
</dbReference>
<dbReference type="Gene3D" id="2.130.10.10">
    <property type="entry name" value="YVTN repeat-like/Quinoprotein amine dehydrogenase"/>
    <property type="match status" value="1"/>
</dbReference>
<sequence>MCMALQLFLPSESQGFLNVLAGYEDGSMLWWDLRNPKVPVTSVKFHSEPVLSICMDGICSGGISGSADDKIVIYGLDHAMGSCLCNAISYSSDCKLLASASEDIAVALWELYPRRT</sequence>
<keyword evidence="1 3" id="KW-0853">WD repeat</keyword>
<evidence type="ECO:0000256" key="1">
    <source>
        <dbReference type="ARBA" id="ARBA00022574"/>
    </source>
</evidence>
<name>A0AAD7PJG9_QUISA</name>
<evidence type="ECO:0000313" key="5">
    <source>
        <dbReference type="Proteomes" id="UP001163823"/>
    </source>
</evidence>
<keyword evidence="5" id="KW-1185">Reference proteome</keyword>
<evidence type="ECO:0000256" key="3">
    <source>
        <dbReference type="PROSITE-ProRule" id="PRU00221"/>
    </source>
</evidence>
<dbReference type="KEGG" id="qsa:O6P43_018654"/>
<dbReference type="SUPFAM" id="SSF117289">
    <property type="entry name" value="Nucleoporin domain"/>
    <property type="match status" value="1"/>
</dbReference>
<reference evidence="4" key="1">
    <citation type="journal article" date="2023" name="Science">
        <title>Elucidation of the pathway for biosynthesis of saponin adjuvants from the soapbark tree.</title>
        <authorList>
            <person name="Reed J."/>
            <person name="Orme A."/>
            <person name="El-Demerdash A."/>
            <person name="Owen C."/>
            <person name="Martin L.B.B."/>
            <person name="Misra R.C."/>
            <person name="Kikuchi S."/>
            <person name="Rejzek M."/>
            <person name="Martin A.C."/>
            <person name="Harkess A."/>
            <person name="Leebens-Mack J."/>
            <person name="Louveau T."/>
            <person name="Stephenson M.J."/>
            <person name="Osbourn A."/>
        </authorList>
    </citation>
    <scope>NUCLEOTIDE SEQUENCE</scope>
    <source>
        <strain evidence="4">S10</strain>
    </source>
</reference>
<dbReference type="PANTHER" id="PTHR19854">
    <property type="entry name" value="TRANSDUCIN BETA-LIKE 3"/>
    <property type="match status" value="1"/>
</dbReference>
<dbReference type="PROSITE" id="PS00678">
    <property type="entry name" value="WD_REPEATS_1"/>
    <property type="match status" value="1"/>
</dbReference>
<feature type="repeat" description="WD" evidence="3">
    <location>
        <begin position="87"/>
        <end position="116"/>
    </location>
</feature>
<dbReference type="InterPro" id="IPR015943">
    <property type="entry name" value="WD40/YVTN_repeat-like_dom_sf"/>
</dbReference>
<gene>
    <name evidence="4" type="ORF">O6P43_018654</name>
</gene>
<keyword evidence="2" id="KW-0677">Repeat</keyword>
<evidence type="ECO:0000313" key="4">
    <source>
        <dbReference type="EMBL" id="KAJ7957838.1"/>
    </source>
</evidence>
<evidence type="ECO:0000256" key="2">
    <source>
        <dbReference type="ARBA" id="ARBA00022737"/>
    </source>
</evidence>
<dbReference type="EMBL" id="JARAOO010000008">
    <property type="protein sequence ID" value="KAJ7957838.1"/>
    <property type="molecule type" value="Genomic_DNA"/>
</dbReference>